<dbReference type="AlphaFoldDB" id="A0A1G2LBR9"/>
<dbReference type="InterPro" id="IPR036388">
    <property type="entry name" value="WH-like_DNA-bd_sf"/>
</dbReference>
<proteinExistence type="predicted"/>
<feature type="domain" description="Transcription regulator PadR N-terminal" evidence="1">
    <location>
        <begin position="18"/>
        <end position="90"/>
    </location>
</feature>
<comment type="caution">
    <text evidence="2">The sequence shown here is derived from an EMBL/GenBank/DDBJ whole genome shotgun (WGS) entry which is preliminary data.</text>
</comment>
<dbReference type="InterPro" id="IPR036390">
    <property type="entry name" value="WH_DNA-bd_sf"/>
</dbReference>
<gene>
    <name evidence="2" type="ORF">A3B37_02880</name>
</gene>
<sequence length="105" mass="12108">MGKKRREPKVTLGTRVILLFALEHGERHGLGIQRFAERLGGREFPIWPLHAVLRQLERHGFVTSRRDKNPELGIYRRCYRITRTGTAALNEIRSIVEATKKGSMT</sequence>
<accession>A0A1G2LBR9</accession>
<dbReference type="Proteomes" id="UP000176705">
    <property type="component" value="Unassembled WGS sequence"/>
</dbReference>
<dbReference type="STRING" id="1802280.A3B37_02880"/>
<dbReference type="SUPFAM" id="SSF46785">
    <property type="entry name" value="Winged helix' DNA-binding domain"/>
    <property type="match status" value="1"/>
</dbReference>
<dbReference type="Gene3D" id="1.10.10.10">
    <property type="entry name" value="Winged helix-like DNA-binding domain superfamily/Winged helix DNA-binding domain"/>
    <property type="match status" value="1"/>
</dbReference>
<name>A0A1G2LBR9_9BACT</name>
<evidence type="ECO:0000313" key="2">
    <source>
        <dbReference type="EMBL" id="OHA08281.1"/>
    </source>
</evidence>
<evidence type="ECO:0000313" key="3">
    <source>
        <dbReference type="Proteomes" id="UP000176705"/>
    </source>
</evidence>
<dbReference type="Pfam" id="PF03551">
    <property type="entry name" value="PadR"/>
    <property type="match status" value="1"/>
</dbReference>
<evidence type="ECO:0000259" key="1">
    <source>
        <dbReference type="Pfam" id="PF03551"/>
    </source>
</evidence>
<dbReference type="EMBL" id="MHQS01000019">
    <property type="protein sequence ID" value="OHA08281.1"/>
    <property type="molecule type" value="Genomic_DNA"/>
</dbReference>
<protein>
    <recommendedName>
        <fullName evidence="1">Transcription regulator PadR N-terminal domain-containing protein</fullName>
    </recommendedName>
</protein>
<dbReference type="InterPro" id="IPR005149">
    <property type="entry name" value="Tscrpt_reg_PadR_N"/>
</dbReference>
<organism evidence="2 3">
    <name type="scientific">Candidatus Sungbacteria bacterium RIFCSPLOWO2_01_FULL_59_16</name>
    <dbReference type="NCBI Taxonomy" id="1802280"/>
    <lineage>
        <taxon>Bacteria</taxon>
        <taxon>Candidatus Sungiibacteriota</taxon>
    </lineage>
</organism>
<reference evidence="2 3" key="1">
    <citation type="journal article" date="2016" name="Nat. Commun.">
        <title>Thousands of microbial genomes shed light on interconnected biogeochemical processes in an aquifer system.</title>
        <authorList>
            <person name="Anantharaman K."/>
            <person name="Brown C.T."/>
            <person name="Hug L.A."/>
            <person name="Sharon I."/>
            <person name="Castelle C.J."/>
            <person name="Probst A.J."/>
            <person name="Thomas B.C."/>
            <person name="Singh A."/>
            <person name="Wilkins M.J."/>
            <person name="Karaoz U."/>
            <person name="Brodie E.L."/>
            <person name="Williams K.H."/>
            <person name="Hubbard S.S."/>
            <person name="Banfield J.F."/>
        </authorList>
    </citation>
    <scope>NUCLEOTIDE SEQUENCE [LARGE SCALE GENOMIC DNA]</scope>
</reference>